<evidence type="ECO:0000313" key="1">
    <source>
        <dbReference type="EMBL" id="CAB4014499.1"/>
    </source>
</evidence>
<proteinExistence type="predicted"/>
<sequence length="128" mass="13361">MSSKILLALGVVLAISALGSAQKCNVCAYWTTQPKEQQKCTSATVTCPAGTSYCFTSSFTFLNGTEAVKRNCGNPDFCGANACTRFIAALKLTSCSISCYNTSGNSATGVMVTKFTLSLMVIVGLILA</sequence>
<evidence type="ECO:0000313" key="2">
    <source>
        <dbReference type="Proteomes" id="UP001152795"/>
    </source>
</evidence>
<protein>
    <submittedName>
        <fullName evidence="1">Uncharacterized protein</fullName>
    </submittedName>
</protein>
<reference evidence="1" key="1">
    <citation type="submission" date="2020-04" db="EMBL/GenBank/DDBJ databases">
        <authorList>
            <person name="Alioto T."/>
            <person name="Alioto T."/>
            <person name="Gomez Garrido J."/>
        </authorList>
    </citation>
    <scope>NUCLEOTIDE SEQUENCE</scope>
    <source>
        <strain evidence="1">A484AB</strain>
    </source>
</reference>
<accession>A0A6S7IBZ7</accession>
<comment type="caution">
    <text evidence="1">The sequence shown here is derived from an EMBL/GenBank/DDBJ whole genome shotgun (WGS) entry which is preliminary data.</text>
</comment>
<dbReference type="EMBL" id="CACRXK020008329">
    <property type="protein sequence ID" value="CAB4014499.1"/>
    <property type="molecule type" value="Genomic_DNA"/>
</dbReference>
<gene>
    <name evidence="1" type="ORF">PACLA_8A082295</name>
</gene>
<dbReference type="Proteomes" id="UP001152795">
    <property type="component" value="Unassembled WGS sequence"/>
</dbReference>
<name>A0A6S7IBZ7_PARCT</name>
<keyword evidence="2" id="KW-1185">Reference proteome</keyword>
<dbReference type="OrthoDB" id="10568324at2759"/>
<organism evidence="1 2">
    <name type="scientific">Paramuricea clavata</name>
    <name type="common">Red gorgonian</name>
    <name type="synonym">Violescent sea-whip</name>
    <dbReference type="NCBI Taxonomy" id="317549"/>
    <lineage>
        <taxon>Eukaryota</taxon>
        <taxon>Metazoa</taxon>
        <taxon>Cnidaria</taxon>
        <taxon>Anthozoa</taxon>
        <taxon>Octocorallia</taxon>
        <taxon>Malacalcyonacea</taxon>
        <taxon>Plexauridae</taxon>
        <taxon>Paramuricea</taxon>
    </lineage>
</organism>
<dbReference type="AlphaFoldDB" id="A0A6S7IBZ7"/>